<name>A0ABU9BG61_9BURK</name>
<comment type="caution">
    <text evidence="1">The sequence shown here is derived from an EMBL/GenBank/DDBJ whole genome shotgun (WGS) entry which is preliminary data.</text>
</comment>
<keyword evidence="2" id="KW-1185">Reference proteome</keyword>
<reference evidence="1 2" key="1">
    <citation type="submission" date="2024-04" db="EMBL/GenBank/DDBJ databases">
        <title>Novel species of the genus Ideonella isolated from streams.</title>
        <authorList>
            <person name="Lu H."/>
        </authorList>
    </citation>
    <scope>NUCLEOTIDE SEQUENCE [LARGE SCALE GENOMIC DNA]</scope>
    <source>
        <strain evidence="1 2">BYS139W</strain>
    </source>
</reference>
<protein>
    <submittedName>
        <fullName evidence="1">Uncharacterized protein</fullName>
    </submittedName>
</protein>
<evidence type="ECO:0000313" key="1">
    <source>
        <dbReference type="EMBL" id="MEK8028791.1"/>
    </source>
</evidence>
<dbReference type="RefSeq" id="WP_341376579.1">
    <property type="nucleotide sequence ID" value="NZ_JBBUTF010000031.1"/>
</dbReference>
<gene>
    <name evidence="1" type="ORF">AACH11_22760</name>
</gene>
<dbReference type="EMBL" id="JBBUTF010000031">
    <property type="protein sequence ID" value="MEK8028791.1"/>
    <property type="molecule type" value="Genomic_DNA"/>
</dbReference>
<accession>A0ABU9BG61</accession>
<organism evidence="1 2">
    <name type="scientific">Pseudaquabacterium rugosum</name>
    <dbReference type="NCBI Taxonomy" id="2984194"/>
    <lineage>
        <taxon>Bacteria</taxon>
        <taxon>Pseudomonadati</taxon>
        <taxon>Pseudomonadota</taxon>
        <taxon>Betaproteobacteria</taxon>
        <taxon>Burkholderiales</taxon>
        <taxon>Sphaerotilaceae</taxon>
        <taxon>Pseudaquabacterium</taxon>
    </lineage>
</organism>
<sequence>MTHALHVWAGEARVATIEHEARDDHWGLRYESSRTQITLRKSLTRSQV</sequence>
<proteinExistence type="predicted"/>
<evidence type="ECO:0000313" key="2">
    <source>
        <dbReference type="Proteomes" id="UP001368500"/>
    </source>
</evidence>
<dbReference type="Proteomes" id="UP001368500">
    <property type="component" value="Unassembled WGS sequence"/>
</dbReference>